<dbReference type="EMBL" id="FUYE01000011">
    <property type="protein sequence ID" value="SKB01038.1"/>
    <property type="molecule type" value="Genomic_DNA"/>
</dbReference>
<dbReference type="RefSeq" id="WP_078814477.1">
    <property type="nucleotide sequence ID" value="NZ_FUYE01000011.1"/>
</dbReference>
<dbReference type="PRINTS" id="PR00095">
    <property type="entry name" value="ANTSNTHASEI"/>
</dbReference>
<dbReference type="InterPro" id="IPR005801">
    <property type="entry name" value="ADC_synthase"/>
</dbReference>
<reference evidence="3" key="1">
    <citation type="submission" date="2017-02" db="EMBL/GenBank/DDBJ databases">
        <authorList>
            <person name="Varghese N."/>
            <person name="Submissions S."/>
        </authorList>
    </citation>
    <scope>NUCLEOTIDE SEQUENCE [LARGE SCALE GENOMIC DNA]</scope>
    <source>
        <strain evidence="3">ATCC 700200</strain>
    </source>
</reference>
<dbReference type="SUPFAM" id="SSF56322">
    <property type="entry name" value="ADC synthase"/>
    <property type="match status" value="1"/>
</dbReference>
<gene>
    <name evidence="2" type="ORF">SAMN02745166_03292</name>
</gene>
<evidence type="ECO:0000313" key="2">
    <source>
        <dbReference type="EMBL" id="SKB01038.1"/>
    </source>
</evidence>
<name>A0A1T4YHJ6_9BACT</name>
<dbReference type="STRING" id="48467.SAMN02745166_03292"/>
<evidence type="ECO:0000313" key="3">
    <source>
        <dbReference type="Proteomes" id="UP000190774"/>
    </source>
</evidence>
<dbReference type="AlphaFoldDB" id="A0A1T4YHJ6"/>
<dbReference type="OrthoDB" id="9803598at2"/>
<dbReference type="Gene3D" id="3.60.120.10">
    <property type="entry name" value="Anthranilate synthase"/>
    <property type="match status" value="1"/>
</dbReference>
<protein>
    <submittedName>
        <fullName evidence="2">Chorismate binding enzyme</fullName>
    </submittedName>
</protein>
<dbReference type="Proteomes" id="UP000190774">
    <property type="component" value="Unassembled WGS sequence"/>
</dbReference>
<dbReference type="GO" id="GO:0000162">
    <property type="term" value="P:L-tryptophan biosynthetic process"/>
    <property type="evidence" value="ECO:0007669"/>
    <property type="project" value="TreeGrafter"/>
</dbReference>
<dbReference type="Pfam" id="PF00425">
    <property type="entry name" value="Chorismate_bind"/>
    <property type="match status" value="1"/>
</dbReference>
<organism evidence="2 3">
    <name type="scientific">Prosthecobacter debontii</name>
    <dbReference type="NCBI Taxonomy" id="48467"/>
    <lineage>
        <taxon>Bacteria</taxon>
        <taxon>Pseudomonadati</taxon>
        <taxon>Verrucomicrobiota</taxon>
        <taxon>Verrucomicrobiia</taxon>
        <taxon>Verrucomicrobiales</taxon>
        <taxon>Verrucomicrobiaceae</taxon>
        <taxon>Prosthecobacter</taxon>
    </lineage>
</organism>
<proteinExistence type="predicted"/>
<keyword evidence="3" id="KW-1185">Reference proteome</keyword>
<dbReference type="InterPro" id="IPR015890">
    <property type="entry name" value="Chorismate_C"/>
</dbReference>
<evidence type="ECO:0000259" key="1">
    <source>
        <dbReference type="Pfam" id="PF00425"/>
    </source>
</evidence>
<sequence length="430" mass="47530">MLQPFSNDSAPKKEGSWTRVEVTDKWLPEQLAAVLAQEEGFVWLDSAIAAPGAVSILTCWPDTLLRGHQATDWHLVEQSLQSGLATGQTGGLFGWVGYDGEFVLGSYPHALLYDHDRAEWFDSGDFWQKTARFRAKNAPFSTQEPPQPLHFTPQVQRTDFLSQVQSAQEYIRAGDIYQVNLSHPWKAAWPSETAFFPLYQRLRKVSPAPHAACLNLAGTTVLSASPELFLKIDGDTIATHPIKGTRPRFPADPTRDEAAARELLACEKERAELLMITDLERNDLGQVCRFGSVQVPDLWRVESFAQVYHLVSTVTGHLLPGISHAQAFHACFPGGSITGAPKKRASEIIQELETWPRGLYTGAIGYFGFDGHSQWNIAIRTAIRRGEEITFHAGSGIVADSVPEKEWEETLHKASGILAAFSGIELALKG</sequence>
<dbReference type="InterPro" id="IPR019999">
    <property type="entry name" value="Anth_synth_I-like"/>
</dbReference>
<accession>A0A1T4YHJ6</accession>
<dbReference type="PANTHER" id="PTHR11236">
    <property type="entry name" value="AMINOBENZOATE/ANTHRANILATE SYNTHASE"/>
    <property type="match status" value="1"/>
</dbReference>
<feature type="domain" description="Chorismate-utilising enzyme C-terminal" evidence="1">
    <location>
        <begin position="157"/>
        <end position="413"/>
    </location>
</feature>
<dbReference type="PANTHER" id="PTHR11236:SF9">
    <property type="entry name" value="ANTHRANILATE SYNTHASE COMPONENT 1"/>
    <property type="match status" value="1"/>
</dbReference>